<evidence type="ECO:0000256" key="12">
    <source>
        <dbReference type="SAM" id="Phobius"/>
    </source>
</evidence>
<dbReference type="EMBL" id="JANIBK010000076">
    <property type="protein sequence ID" value="MCQ8129489.1"/>
    <property type="molecule type" value="Genomic_DNA"/>
</dbReference>
<name>A0ABT1U6K9_9GAMM</name>
<accession>A0ABT1U6K9</accession>
<evidence type="ECO:0000256" key="7">
    <source>
        <dbReference type="ARBA" id="ARBA00022519"/>
    </source>
</evidence>
<keyword evidence="9 12" id="KW-1133">Transmembrane helix</keyword>
<keyword evidence="6" id="KW-1003">Cell membrane</keyword>
<feature type="transmembrane region" description="Helical" evidence="12">
    <location>
        <begin position="66"/>
        <end position="94"/>
    </location>
</feature>
<keyword evidence="10 12" id="KW-0472">Membrane</keyword>
<reference evidence="13 14" key="1">
    <citation type="submission" date="2022-07" db="EMBL/GenBank/DDBJ databases">
        <title>Methylomonas rivi sp. nov., Methylomonas rosea sp. nov., Methylomonas aureus sp. nov. and Methylomonas subterranea sp. nov., four novel methanotrophs isolated from a freshwater creek and the deep terrestrial subsurface.</title>
        <authorList>
            <person name="Abin C."/>
            <person name="Sankaranarayanan K."/>
            <person name="Garner C."/>
            <person name="Sindelar R."/>
            <person name="Kotary K."/>
            <person name="Garner R."/>
            <person name="Barclay S."/>
            <person name="Lawson P."/>
            <person name="Krumholz L."/>
        </authorList>
    </citation>
    <scope>NUCLEOTIDE SEQUENCE [LARGE SCALE GENOMIC DNA]</scope>
    <source>
        <strain evidence="13 14">WSC-6</strain>
    </source>
</reference>
<evidence type="ECO:0000256" key="2">
    <source>
        <dbReference type="ARBA" id="ARBA00004429"/>
    </source>
</evidence>
<dbReference type="NCBIfam" id="TIGR04407">
    <property type="entry name" value="LptF_YjgP"/>
    <property type="match status" value="1"/>
</dbReference>
<feature type="transmembrane region" description="Helical" evidence="12">
    <location>
        <begin position="306"/>
        <end position="325"/>
    </location>
</feature>
<proteinExistence type="inferred from homology"/>
<evidence type="ECO:0000256" key="1">
    <source>
        <dbReference type="ARBA" id="ARBA00002265"/>
    </source>
</evidence>
<comment type="function">
    <text evidence="1">Part of the ABC transporter complex LptBFG involved in the translocation of lipopolysaccharide (LPS) from the inner membrane to the outer membrane.</text>
</comment>
<feature type="transmembrane region" description="Helical" evidence="12">
    <location>
        <begin position="28"/>
        <end position="45"/>
    </location>
</feature>
<dbReference type="RefSeq" id="WP_256615920.1">
    <property type="nucleotide sequence ID" value="NZ_JANIBK010000076.1"/>
</dbReference>
<keyword evidence="14" id="KW-1185">Reference proteome</keyword>
<protein>
    <recommendedName>
        <fullName evidence="4">Lipopolysaccharide export system permease protein LptF</fullName>
    </recommendedName>
</protein>
<keyword evidence="7" id="KW-0997">Cell inner membrane</keyword>
<comment type="subunit">
    <text evidence="11">Component of the lipopolysaccharide transport and assembly complex. The LptBFG transporter is composed of two ATP-binding proteins (LptB) and two transmembrane proteins (LptF and LptG).</text>
</comment>
<evidence type="ECO:0000313" key="14">
    <source>
        <dbReference type="Proteomes" id="UP001524586"/>
    </source>
</evidence>
<comment type="caution">
    <text evidence="13">The sequence shown here is derived from an EMBL/GenBank/DDBJ whole genome shotgun (WGS) entry which is preliminary data.</text>
</comment>
<comment type="similarity">
    <text evidence="3">Belongs to the LptF/LptG family.</text>
</comment>
<organism evidence="13 14">
    <name type="scientific">Methylomonas rivi</name>
    <dbReference type="NCBI Taxonomy" id="2952226"/>
    <lineage>
        <taxon>Bacteria</taxon>
        <taxon>Pseudomonadati</taxon>
        <taxon>Pseudomonadota</taxon>
        <taxon>Gammaproteobacteria</taxon>
        <taxon>Methylococcales</taxon>
        <taxon>Methylococcaceae</taxon>
        <taxon>Methylomonas</taxon>
    </lineage>
</organism>
<feature type="transmembrane region" description="Helical" evidence="12">
    <location>
        <begin position="283"/>
        <end position="300"/>
    </location>
</feature>
<evidence type="ECO:0000256" key="4">
    <source>
        <dbReference type="ARBA" id="ARBA00014213"/>
    </source>
</evidence>
<sequence>MNIEHNLPSAGRPFRLFTVLDRMIVKDLFKTVVSVLTVLVVIIVSRKFIKILAQAIEGNIAGETVLALLGLKIVIAAATFLPAALFMSVLMVLGRMHREQEMAAIASAGGGVFTIYRAVFGLVVPLSICAAGLSMYAAPWAEARSEQLLHLDSENADIRSISAGRFSEYSSGELIFYTENVDAGGTMSKVFVQNKQGDKLGVVNAERGRLEYLPGGLYLILEQGERVQGIPGQKDYTIETFTEYAVLVEKKAVAFVPHLEALPTEKLWQSREIADIAHIQDRLNAPLGVLLLAFLGVPLAKSSPRGGVYGSVLVAFGIYFAYANLQRVNHSWVISQIVPAWLGYFWVEALLLIVGLLMLVRLYGWNWVLLKLTGKVTL</sequence>
<keyword evidence="5" id="KW-0813">Transport</keyword>
<evidence type="ECO:0000256" key="3">
    <source>
        <dbReference type="ARBA" id="ARBA00007725"/>
    </source>
</evidence>
<evidence type="ECO:0000313" key="13">
    <source>
        <dbReference type="EMBL" id="MCQ8129489.1"/>
    </source>
</evidence>
<evidence type="ECO:0000256" key="11">
    <source>
        <dbReference type="ARBA" id="ARBA00026081"/>
    </source>
</evidence>
<evidence type="ECO:0000256" key="8">
    <source>
        <dbReference type="ARBA" id="ARBA00022692"/>
    </source>
</evidence>
<evidence type="ECO:0000256" key="6">
    <source>
        <dbReference type="ARBA" id="ARBA00022475"/>
    </source>
</evidence>
<evidence type="ECO:0000256" key="10">
    <source>
        <dbReference type="ARBA" id="ARBA00023136"/>
    </source>
</evidence>
<dbReference type="Pfam" id="PF03739">
    <property type="entry name" value="LptF_LptG"/>
    <property type="match status" value="1"/>
</dbReference>
<dbReference type="PANTHER" id="PTHR33529:SF7">
    <property type="entry name" value="LIPOPOLYSACCHARIDE EXPORT SYSTEM PERMEASE PROTEIN LPTF"/>
    <property type="match status" value="1"/>
</dbReference>
<dbReference type="Proteomes" id="UP001524586">
    <property type="component" value="Unassembled WGS sequence"/>
</dbReference>
<dbReference type="InterPro" id="IPR030922">
    <property type="entry name" value="LptF"/>
</dbReference>
<comment type="subcellular location">
    <subcellularLocation>
        <location evidence="2">Cell inner membrane</location>
        <topology evidence="2">Multi-pass membrane protein</topology>
    </subcellularLocation>
</comment>
<dbReference type="InterPro" id="IPR005495">
    <property type="entry name" value="LptG/LptF_permease"/>
</dbReference>
<gene>
    <name evidence="13" type="primary">lptF</name>
    <name evidence="13" type="ORF">NP596_13580</name>
</gene>
<keyword evidence="8 12" id="KW-0812">Transmembrane</keyword>
<dbReference type="PANTHER" id="PTHR33529">
    <property type="entry name" value="SLR0882 PROTEIN-RELATED"/>
    <property type="match status" value="1"/>
</dbReference>
<evidence type="ECO:0000256" key="9">
    <source>
        <dbReference type="ARBA" id="ARBA00022989"/>
    </source>
</evidence>
<feature type="transmembrane region" description="Helical" evidence="12">
    <location>
        <begin position="337"/>
        <end position="360"/>
    </location>
</feature>
<evidence type="ECO:0000256" key="5">
    <source>
        <dbReference type="ARBA" id="ARBA00022448"/>
    </source>
</evidence>